<dbReference type="Proteomes" id="UP000823915">
    <property type="component" value="Unassembled WGS sequence"/>
</dbReference>
<dbReference type="AlphaFoldDB" id="A0A9D1YE26"/>
<comment type="caution">
    <text evidence="1">The sequence shown here is derived from an EMBL/GenBank/DDBJ whole genome shotgun (WGS) entry which is preliminary data.</text>
</comment>
<name>A0A9D1YE26_9FIRM</name>
<sequence length="61" mass="6796">MYRAVVIKYAAKAKDMAAQVEKTANDMEREGFRLVSFAPMPSAKGVLVFYREGPEEEPSSP</sequence>
<reference evidence="1" key="2">
    <citation type="submission" date="2021-04" db="EMBL/GenBank/DDBJ databases">
        <authorList>
            <person name="Gilroy R."/>
        </authorList>
    </citation>
    <scope>NUCLEOTIDE SEQUENCE</scope>
    <source>
        <strain evidence="1">1282</strain>
    </source>
</reference>
<reference evidence="1" key="1">
    <citation type="journal article" date="2021" name="PeerJ">
        <title>Extensive microbial diversity within the chicken gut microbiome revealed by metagenomics and culture.</title>
        <authorList>
            <person name="Gilroy R."/>
            <person name="Ravi A."/>
            <person name="Getino M."/>
            <person name="Pursley I."/>
            <person name="Horton D.L."/>
            <person name="Alikhan N.F."/>
            <person name="Baker D."/>
            <person name="Gharbi K."/>
            <person name="Hall N."/>
            <person name="Watson M."/>
            <person name="Adriaenssens E.M."/>
            <person name="Foster-Nyarko E."/>
            <person name="Jarju S."/>
            <person name="Secka A."/>
            <person name="Antonio M."/>
            <person name="Oren A."/>
            <person name="Chaudhuri R.R."/>
            <person name="La Ragione R."/>
            <person name="Hildebrand F."/>
            <person name="Pallen M.J."/>
        </authorList>
    </citation>
    <scope>NUCLEOTIDE SEQUENCE</scope>
    <source>
        <strain evidence="1">1282</strain>
    </source>
</reference>
<dbReference type="EMBL" id="DXDU01000120">
    <property type="protein sequence ID" value="HIY27020.1"/>
    <property type="molecule type" value="Genomic_DNA"/>
</dbReference>
<protein>
    <recommendedName>
        <fullName evidence="3">DUF4177 domain-containing protein</fullName>
    </recommendedName>
</protein>
<organism evidence="1 2">
    <name type="scientific">Candidatus Acutalibacter pullistercoris</name>
    <dbReference type="NCBI Taxonomy" id="2838418"/>
    <lineage>
        <taxon>Bacteria</taxon>
        <taxon>Bacillati</taxon>
        <taxon>Bacillota</taxon>
        <taxon>Clostridia</taxon>
        <taxon>Eubacteriales</taxon>
        <taxon>Acutalibacteraceae</taxon>
        <taxon>Acutalibacter</taxon>
    </lineage>
</organism>
<evidence type="ECO:0000313" key="1">
    <source>
        <dbReference type="EMBL" id="HIY27020.1"/>
    </source>
</evidence>
<evidence type="ECO:0000313" key="2">
    <source>
        <dbReference type="Proteomes" id="UP000823915"/>
    </source>
</evidence>
<gene>
    <name evidence="1" type="ORF">H9838_07620</name>
</gene>
<accession>A0A9D1YE26</accession>
<proteinExistence type="predicted"/>
<evidence type="ECO:0008006" key="3">
    <source>
        <dbReference type="Google" id="ProtNLM"/>
    </source>
</evidence>